<dbReference type="AlphaFoldDB" id="A0A916SZJ5"/>
<reference evidence="1" key="2">
    <citation type="submission" date="2020-09" db="EMBL/GenBank/DDBJ databases">
        <authorList>
            <person name="Sun Q."/>
            <person name="Zhou Y."/>
        </authorList>
    </citation>
    <scope>NUCLEOTIDE SEQUENCE</scope>
    <source>
        <strain evidence="1">CGMCC 1.15085</strain>
    </source>
</reference>
<dbReference type="EMBL" id="BMHI01000002">
    <property type="protein sequence ID" value="GGB25151.1"/>
    <property type="molecule type" value="Genomic_DNA"/>
</dbReference>
<accession>A0A916SZJ5</accession>
<reference evidence="1" key="1">
    <citation type="journal article" date="2014" name="Int. J. Syst. Evol. Microbiol.">
        <title>Complete genome sequence of Corynebacterium casei LMG S-19264T (=DSM 44701T), isolated from a smear-ripened cheese.</title>
        <authorList>
            <consortium name="US DOE Joint Genome Institute (JGI-PGF)"/>
            <person name="Walter F."/>
            <person name="Albersmeier A."/>
            <person name="Kalinowski J."/>
            <person name="Ruckert C."/>
        </authorList>
    </citation>
    <scope>NUCLEOTIDE SEQUENCE</scope>
    <source>
        <strain evidence="1">CGMCC 1.15085</strain>
    </source>
</reference>
<gene>
    <name evidence="1" type="ORF">GCM10011492_13970</name>
</gene>
<protein>
    <submittedName>
        <fullName evidence="1">Uncharacterized protein</fullName>
    </submittedName>
</protein>
<dbReference type="Proteomes" id="UP000636793">
    <property type="component" value="Unassembled WGS sequence"/>
</dbReference>
<organism evidence="1 2">
    <name type="scientific">Flexivirga endophytica</name>
    <dbReference type="NCBI Taxonomy" id="1849103"/>
    <lineage>
        <taxon>Bacteria</taxon>
        <taxon>Bacillati</taxon>
        <taxon>Actinomycetota</taxon>
        <taxon>Actinomycetes</taxon>
        <taxon>Micrococcales</taxon>
        <taxon>Dermacoccaceae</taxon>
        <taxon>Flexivirga</taxon>
    </lineage>
</organism>
<name>A0A916SZJ5_9MICO</name>
<comment type="caution">
    <text evidence="1">The sequence shown here is derived from an EMBL/GenBank/DDBJ whole genome shotgun (WGS) entry which is preliminary data.</text>
</comment>
<sequence>MRVWRIGLCRGSEITDHRCGFDDIEPDPDRLRHFELVDRGQREQRIGHVVGHTDLGVEAGGYGAACSQEVEDEATGEAVDPSVGR</sequence>
<evidence type="ECO:0000313" key="1">
    <source>
        <dbReference type="EMBL" id="GGB25151.1"/>
    </source>
</evidence>
<proteinExistence type="predicted"/>
<keyword evidence="2" id="KW-1185">Reference proteome</keyword>
<evidence type="ECO:0000313" key="2">
    <source>
        <dbReference type="Proteomes" id="UP000636793"/>
    </source>
</evidence>